<comment type="caution">
    <text evidence="2">The sequence shown here is derived from an EMBL/GenBank/DDBJ whole genome shotgun (WGS) entry which is preliminary data.</text>
</comment>
<sequence>MNNFEEFCAEQLAKHLASEFRDGLNVGAALDRVASPVVEDKCPAAGPCDESPVEGRYGEIVDMSENPYYFAGATIQSLGPREPIGGVYETHDETMEVEGSMKVEGPFKVYGQGSVAFGSPGGGAFGTPLPVADPSSPPGTRPTSKSQPRVLRTRKKRIYSHKYPIEQDRMAKRRLNYSGCEDYAVATASLTESEMHIIRPEFSLPGMRSVMFDKPAANGMVRMRVTIPELDELRELRTQRGGRVPTDYLNRINSTSREDKIAASNRYEAVLEGRREAGRAKLAEWREMGIYC</sequence>
<accession>A0A9P8C5M6</accession>
<feature type="region of interest" description="Disordered" evidence="1">
    <location>
        <begin position="127"/>
        <end position="151"/>
    </location>
</feature>
<organism evidence="2 3">
    <name type="scientific">Amylocarpus encephaloides</name>
    <dbReference type="NCBI Taxonomy" id="45428"/>
    <lineage>
        <taxon>Eukaryota</taxon>
        <taxon>Fungi</taxon>
        <taxon>Dikarya</taxon>
        <taxon>Ascomycota</taxon>
        <taxon>Pezizomycotina</taxon>
        <taxon>Leotiomycetes</taxon>
        <taxon>Helotiales</taxon>
        <taxon>Helotiales incertae sedis</taxon>
        <taxon>Amylocarpus</taxon>
    </lineage>
</organism>
<dbReference type="EMBL" id="MU251453">
    <property type="protein sequence ID" value="KAG9234749.1"/>
    <property type="molecule type" value="Genomic_DNA"/>
</dbReference>
<dbReference type="Proteomes" id="UP000824998">
    <property type="component" value="Unassembled WGS sequence"/>
</dbReference>
<reference evidence="2" key="1">
    <citation type="journal article" date="2021" name="IMA Fungus">
        <title>Genomic characterization of three marine fungi, including Emericellopsis atlantica sp. nov. with signatures of a generalist lifestyle and marine biomass degradation.</title>
        <authorList>
            <person name="Hagestad O.C."/>
            <person name="Hou L."/>
            <person name="Andersen J.H."/>
            <person name="Hansen E.H."/>
            <person name="Altermark B."/>
            <person name="Li C."/>
            <person name="Kuhnert E."/>
            <person name="Cox R.J."/>
            <person name="Crous P.W."/>
            <person name="Spatafora J.W."/>
            <person name="Lail K."/>
            <person name="Amirebrahimi M."/>
            <person name="Lipzen A."/>
            <person name="Pangilinan J."/>
            <person name="Andreopoulos W."/>
            <person name="Hayes R.D."/>
            <person name="Ng V."/>
            <person name="Grigoriev I.V."/>
            <person name="Jackson S.A."/>
            <person name="Sutton T.D.S."/>
            <person name="Dobson A.D.W."/>
            <person name="Rama T."/>
        </authorList>
    </citation>
    <scope>NUCLEOTIDE SEQUENCE</scope>
    <source>
        <strain evidence="2">TRa018bII</strain>
    </source>
</reference>
<evidence type="ECO:0000256" key="1">
    <source>
        <dbReference type="SAM" id="MobiDB-lite"/>
    </source>
</evidence>
<evidence type="ECO:0000313" key="2">
    <source>
        <dbReference type="EMBL" id="KAG9234749.1"/>
    </source>
</evidence>
<gene>
    <name evidence="2" type="ORF">BJ875DRAFT_440995</name>
</gene>
<protein>
    <submittedName>
        <fullName evidence="2">Uncharacterized protein</fullName>
    </submittedName>
</protein>
<evidence type="ECO:0000313" key="3">
    <source>
        <dbReference type="Proteomes" id="UP000824998"/>
    </source>
</evidence>
<dbReference type="AlphaFoldDB" id="A0A9P8C5M6"/>
<keyword evidence="3" id="KW-1185">Reference proteome</keyword>
<proteinExistence type="predicted"/>
<name>A0A9P8C5M6_9HELO</name>